<proteinExistence type="predicted"/>
<dbReference type="RefSeq" id="WP_058029794.1">
    <property type="nucleotide sequence ID" value="NZ_CP013187.1"/>
</dbReference>
<reference evidence="2 3" key="1">
    <citation type="submission" date="2015-11" db="EMBL/GenBank/DDBJ databases">
        <authorList>
            <person name="Zhang Y."/>
            <person name="Guo Z."/>
        </authorList>
    </citation>
    <scope>NUCLEOTIDE SEQUENCE [LARGE SCALE GENOMIC DNA]</scope>
    <source>
        <strain evidence="2 3">KCTC 12086</strain>
    </source>
</reference>
<dbReference type="OrthoDB" id="9802808at2"/>
<dbReference type="PATRIC" id="fig|161398.10.peg.1634"/>
<keyword evidence="1" id="KW-0812">Transmembrane</keyword>
<dbReference type="PANTHER" id="PTHR34351:SF1">
    <property type="entry name" value="SLR1927 PROTEIN"/>
    <property type="match status" value="1"/>
</dbReference>
<keyword evidence="1" id="KW-0472">Membrane</keyword>
<accession>A0A0S2K214</accession>
<keyword evidence="3" id="KW-1185">Reference proteome</keyword>
<evidence type="ECO:0000313" key="3">
    <source>
        <dbReference type="Proteomes" id="UP000061457"/>
    </source>
</evidence>
<dbReference type="EMBL" id="CP013187">
    <property type="protein sequence ID" value="ALO42111.1"/>
    <property type="molecule type" value="Genomic_DNA"/>
</dbReference>
<dbReference type="Proteomes" id="UP000061457">
    <property type="component" value="Chromosome I"/>
</dbReference>
<protein>
    <submittedName>
        <fullName evidence="2">Uncharacterized protein</fullName>
    </submittedName>
</protein>
<dbReference type="PANTHER" id="PTHR34351">
    <property type="entry name" value="SLR1927 PROTEIN-RELATED"/>
    <property type="match status" value="1"/>
</dbReference>
<feature type="transmembrane region" description="Helical" evidence="1">
    <location>
        <begin position="30"/>
        <end position="51"/>
    </location>
</feature>
<dbReference type="KEGG" id="pphe:PP2015_1609"/>
<dbReference type="STRING" id="161398.PP2015_1609"/>
<gene>
    <name evidence="2" type="ORF">PP2015_1609</name>
</gene>
<feature type="transmembrane region" description="Helical" evidence="1">
    <location>
        <begin position="58"/>
        <end position="79"/>
    </location>
</feature>
<organism evidence="2 3">
    <name type="scientific">Pseudoalteromonas phenolica</name>
    <dbReference type="NCBI Taxonomy" id="161398"/>
    <lineage>
        <taxon>Bacteria</taxon>
        <taxon>Pseudomonadati</taxon>
        <taxon>Pseudomonadota</taxon>
        <taxon>Gammaproteobacteria</taxon>
        <taxon>Alteromonadales</taxon>
        <taxon>Pseudoalteromonadaceae</taxon>
        <taxon>Pseudoalteromonas</taxon>
    </lineage>
</organism>
<sequence>MIKLPQPAWFDALLLKKHQGDSIKLKHDTIYVSPSKSGLGFLGIAVLNFILGINYQNNLILAVSYLMFVMLLMCLIYAFSNFNGLLIEVAGIKDDFADKRPSVTFKIDNQKQRYDIQIEHIETKEKSILKRIKSNEFLEVFLPVKRGKHTLGRFKILTHYPFGLVTIWSYLISDKHVYAYPIQIETELPKDSFILSEKGEKALDDYALAEDFNELKSYREGMSIHRISWRHFAKNKELLVKDYQAPDKSASYGFDFDKVSGTKEDKLSQLSFLVVQAEIAQQSYALKLPNRLITLSQGNNHKKQCLEALSEA</sequence>
<evidence type="ECO:0000256" key="1">
    <source>
        <dbReference type="SAM" id="Phobius"/>
    </source>
</evidence>
<evidence type="ECO:0000313" key="2">
    <source>
        <dbReference type="EMBL" id="ALO42111.1"/>
    </source>
</evidence>
<dbReference type="AlphaFoldDB" id="A0A0S2K214"/>
<keyword evidence="1" id="KW-1133">Transmembrane helix</keyword>
<name>A0A0S2K214_9GAMM</name>